<keyword evidence="5 7" id="KW-0067">ATP-binding</keyword>
<feature type="active site" description="Glycyl thioester intermediate" evidence="6">
    <location>
        <position position="92"/>
    </location>
</feature>
<proteinExistence type="inferred from homology"/>
<evidence type="ECO:0000256" key="4">
    <source>
        <dbReference type="ARBA" id="ARBA00022786"/>
    </source>
</evidence>
<sequence>MANLSYARLQRECKECITNAELLGSGISIEMLDESFTKLKGQIRGPSDCPYENGEFQLDIEIPKDYPFSPPKVKFITRLWHPNISSQTGTICLDILKDKWTASLSIRTILLSIQALLNLPEPKDPQDAVVAKQFMENRDMFNATAKFWTQFYAKAPGEKDADMLGKIQKLVTLGVSTEKALSTLSCNSWDLEKATHYIFD</sequence>
<dbReference type="Gene3D" id="3.10.110.10">
    <property type="entry name" value="Ubiquitin Conjugating Enzyme"/>
    <property type="match status" value="1"/>
</dbReference>
<dbReference type="PROSITE" id="PS00183">
    <property type="entry name" value="UBC_1"/>
    <property type="match status" value="1"/>
</dbReference>
<keyword evidence="3 7" id="KW-0547">Nucleotide-binding</keyword>
<evidence type="ECO:0000256" key="7">
    <source>
        <dbReference type="RuleBase" id="RU362109"/>
    </source>
</evidence>
<evidence type="ECO:0000313" key="11">
    <source>
        <dbReference type="WBParaSite" id="L893_g34111.t1"/>
    </source>
</evidence>
<dbReference type="WBParaSite" id="L893_g34111.t1">
    <property type="protein sequence ID" value="L893_g34111.t1"/>
    <property type="gene ID" value="L893_g34111"/>
</dbReference>
<evidence type="ECO:0000259" key="8">
    <source>
        <dbReference type="PROSITE" id="PS50030"/>
    </source>
</evidence>
<dbReference type="InterPro" id="IPR016135">
    <property type="entry name" value="UBQ-conjugating_enzyme/RWD"/>
</dbReference>
<evidence type="ECO:0000313" key="10">
    <source>
        <dbReference type="Proteomes" id="UP000095287"/>
    </source>
</evidence>
<dbReference type="PROSITE" id="PS50030">
    <property type="entry name" value="UBA"/>
    <property type="match status" value="1"/>
</dbReference>
<evidence type="ECO:0000256" key="1">
    <source>
        <dbReference type="ARBA" id="ARBA00012486"/>
    </source>
</evidence>
<feature type="domain" description="UBA" evidence="8">
    <location>
        <begin position="158"/>
        <end position="200"/>
    </location>
</feature>
<dbReference type="FunFam" id="3.10.110.10:FF:000037">
    <property type="entry name" value="ubiquitin-conjugating enzyme E2 27"/>
    <property type="match status" value="1"/>
</dbReference>
<dbReference type="Gene3D" id="1.10.8.10">
    <property type="entry name" value="DNA helicase RuvA subunit, C-terminal domain"/>
    <property type="match status" value="1"/>
</dbReference>
<dbReference type="SMART" id="SM00212">
    <property type="entry name" value="UBCc"/>
    <property type="match status" value="1"/>
</dbReference>
<dbReference type="PROSITE" id="PS50127">
    <property type="entry name" value="UBC_2"/>
    <property type="match status" value="1"/>
</dbReference>
<dbReference type="GO" id="GO:0005524">
    <property type="term" value="F:ATP binding"/>
    <property type="evidence" value="ECO:0007669"/>
    <property type="project" value="UniProtKB-UniRule"/>
</dbReference>
<protein>
    <recommendedName>
        <fullName evidence="1">E2 ubiquitin-conjugating enzyme</fullName>
        <ecNumber evidence="1">2.3.2.23</ecNumber>
    </recommendedName>
</protein>
<reference evidence="11" key="1">
    <citation type="submission" date="2016-11" db="UniProtKB">
        <authorList>
            <consortium name="WormBaseParasite"/>
        </authorList>
    </citation>
    <scope>IDENTIFICATION</scope>
</reference>
<dbReference type="SUPFAM" id="SSF54495">
    <property type="entry name" value="UBC-like"/>
    <property type="match status" value="1"/>
</dbReference>
<dbReference type="GO" id="GO:0061631">
    <property type="term" value="F:ubiquitin conjugating enzyme activity"/>
    <property type="evidence" value="ECO:0007669"/>
    <property type="project" value="UniProtKB-EC"/>
</dbReference>
<dbReference type="Pfam" id="PF00179">
    <property type="entry name" value="UQ_con"/>
    <property type="match status" value="1"/>
</dbReference>
<dbReference type="InterPro" id="IPR023313">
    <property type="entry name" value="UBQ-conjugating_AS"/>
</dbReference>
<dbReference type="CDD" id="cd23800">
    <property type="entry name" value="UBCc_UBE2K"/>
    <property type="match status" value="1"/>
</dbReference>
<keyword evidence="10" id="KW-1185">Reference proteome</keyword>
<dbReference type="InterPro" id="IPR000608">
    <property type="entry name" value="UBC"/>
</dbReference>
<comment type="similarity">
    <text evidence="7">Belongs to the ubiquitin-conjugating enzyme family.</text>
</comment>
<evidence type="ECO:0000256" key="2">
    <source>
        <dbReference type="ARBA" id="ARBA00022679"/>
    </source>
</evidence>
<keyword evidence="4 7" id="KW-0833">Ubl conjugation pathway</keyword>
<dbReference type="Proteomes" id="UP000095287">
    <property type="component" value="Unplaced"/>
</dbReference>
<dbReference type="EC" id="2.3.2.23" evidence="1"/>
<evidence type="ECO:0000259" key="9">
    <source>
        <dbReference type="PROSITE" id="PS50127"/>
    </source>
</evidence>
<feature type="domain" description="UBC core" evidence="9">
    <location>
        <begin position="4"/>
        <end position="154"/>
    </location>
</feature>
<evidence type="ECO:0000256" key="6">
    <source>
        <dbReference type="PROSITE-ProRule" id="PRU10133"/>
    </source>
</evidence>
<accession>A0A1I8A965</accession>
<dbReference type="InterPro" id="IPR015940">
    <property type="entry name" value="UBA"/>
</dbReference>
<keyword evidence="2" id="KW-0808">Transferase</keyword>
<dbReference type="PANTHER" id="PTHR24068">
    <property type="entry name" value="UBIQUITIN-CONJUGATING ENZYME E2"/>
    <property type="match status" value="1"/>
</dbReference>
<name>A0A1I8A965_9BILA</name>
<evidence type="ECO:0000256" key="3">
    <source>
        <dbReference type="ARBA" id="ARBA00022741"/>
    </source>
</evidence>
<evidence type="ECO:0000256" key="5">
    <source>
        <dbReference type="ARBA" id="ARBA00022840"/>
    </source>
</evidence>
<dbReference type="AlphaFoldDB" id="A0A1I8A965"/>
<organism evidence="10 11">
    <name type="scientific">Steinernema glaseri</name>
    <dbReference type="NCBI Taxonomy" id="37863"/>
    <lineage>
        <taxon>Eukaryota</taxon>
        <taxon>Metazoa</taxon>
        <taxon>Ecdysozoa</taxon>
        <taxon>Nematoda</taxon>
        <taxon>Chromadorea</taxon>
        <taxon>Rhabditida</taxon>
        <taxon>Tylenchina</taxon>
        <taxon>Panagrolaimomorpha</taxon>
        <taxon>Strongyloidoidea</taxon>
        <taxon>Steinernematidae</taxon>
        <taxon>Steinernema</taxon>
    </lineage>
</organism>